<accession>A0A6P8YMM4</accession>
<evidence type="ECO:0000256" key="7">
    <source>
        <dbReference type="ARBA" id="ARBA00023163"/>
    </source>
</evidence>
<dbReference type="GeneID" id="117643350"/>
<proteinExistence type="predicted"/>
<feature type="domain" description="BED-type" evidence="11">
    <location>
        <begin position="141"/>
        <end position="192"/>
    </location>
</feature>
<dbReference type="SMART" id="SM00614">
    <property type="entry name" value="ZnF_BED"/>
    <property type="match status" value="1"/>
</dbReference>
<dbReference type="GO" id="GO:0046983">
    <property type="term" value="F:protein dimerization activity"/>
    <property type="evidence" value="ECO:0007669"/>
    <property type="project" value="InterPro"/>
</dbReference>
<gene>
    <name evidence="13" type="primary">LOC117643350</name>
</gene>
<dbReference type="SUPFAM" id="SSF57667">
    <property type="entry name" value="beta-beta-alpha zinc fingers"/>
    <property type="match status" value="1"/>
</dbReference>
<evidence type="ECO:0000256" key="3">
    <source>
        <dbReference type="ARBA" id="ARBA00022771"/>
    </source>
</evidence>
<protein>
    <submittedName>
        <fullName evidence="13">Zinc finger BED domain-containing protein 4</fullName>
    </submittedName>
</protein>
<evidence type="ECO:0000313" key="13">
    <source>
        <dbReference type="RefSeq" id="XP_034238086.1"/>
    </source>
</evidence>
<dbReference type="RefSeq" id="XP_034238086.1">
    <property type="nucleotide sequence ID" value="XM_034382195.1"/>
</dbReference>
<dbReference type="Proteomes" id="UP000515158">
    <property type="component" value="Unplaced"/>
</dbReference>
<keyword evidence="6" id="KW-0238">DNA-binding</keyword>
<feature type="region of interest" description="Disordered" evidence="10">
    <location>
        <begin position="1"/>
        <end position="49"/>
    </location>
</feature>
<evidence type="ECO:0000256" key="6">
    <source>
        <dbReference type="ARBA" id="ARBA00023125"/>
    </source>
</evidence>
<sequence>MAPPASFDEEDEAFWGEELASDDGAPPSTSTDTDTPTPTPPGTGPTCGAIAAAPIQSSITQFFGGGWKTPTRSCSRVLSTNSTAPSSTPRRGPAAGQSTSATTEAGRRIGSQSPDAVVPTNCENDSEFLLLTNEEKDKVHSSTSLVWQYFKKINKDLAKCNSCGSEAKTPTGSTTLLTRHLSKVHLNLYSEYCRLQKIKTRLALDRARKRKSNVPKLKRLVNFPLDSKGKRSKEITRAIAVFMAKGLKPYSVVEEVGFLALVNVLEPRYMVPSRSQFSRTIIPTMYEDGKRKLQERLQELCDNESLESVSITIDGWSSRKLDAFLAFTLQFINPDWAMEKHTLDLDPFPGAHTADAICERMDDKLSEYFLNSRHVKKYVTSDNGSNMLAALEQPKEERILDEEIAEILRHKKAWEHFKCFNHTGQLAINDTKKDMNMISVIEKLSKLVQRYSKSRTAKESFEKFQSELKLPGHGLLQRVKTRWNSDFIMMERAVEQKQAIVAECTAAGEDHLTTQEWKLAEGFVEVLRPLAEHTNEMGSEQKPTASMILPTIFEITSDLKDFIRSAPRGTGIQFARKILSNLESRFEYYRDNETIKVATLVDPRYKNILEDQSWIQSAQEILENEAAEKYRVRIRRGLEVPTTPTRTALHSPTSEPAAKKGRWRHLQQKTAVRTTHTNEESSKKIQDEVKSYLLLPTIEVEEDPLAWWKANHTSFPNLALVAKQYLAIAGTEVSSERVASSGSNVVTPKRTNLATEHVKELVFLHDNLEIPGFY</sequence>
<dbReference type="GO" id="GO:0003677">
    <property type="term" value="F:DNA binding"/>
    <property type="evidence" value="ECO:0007669"/>
    <property type="project" value="UniProtKB-KW"/>
</dbReference>
<evidence type="ECO:0000256" key="1">
    <source>
        <dbReference type="ARBA" id="ARBA00004123"/>
    </source>
</evidence>
<feature type="compositionally biased region" description="Acidic residues" evidence="10">
    <location>
        <begin position="7"/>
        <end position="21"/>
    </location>
</feature>
<dbReference type="GO" id="GO:0005634">
    <property type="term" value="C:nucleus"/>
    <property type="evidence" value="ECO:0007669"/>
    <property type="project" value="UniProtKB-SubCell"/>
</dbReference>
<keyword evidence="5" id="KW-0805">Transcription regulation</keyword>
<keyword evidence="8" id="KW-0539">Nucleus</keyword>
<feature type="compositionally biased region" description="Polar residues" evidence="10">
    <location>
        <begin position="74"/>
        <end position="89"/>
    </location>
</feature>
<dbReference type="InterPro" id="IPR008906">
    <property type="entry name" value="HATC_C_dom"/>
</dbReference>
<comment type="subcellular location">
    <subcellularLocation>
        <location evidence="1">Nucleus</location>
    </subcellularLocation>
</comment>
<evidence type="ECO:0000256" key="8">
    <source>
        <dbReference type="ARBA" id="ARBA00023242"/>
    </source>
</evidence>
<dbReference type="InterPro" id="IPR052035">
    <property type="entry name" value="ZnF_BED_domain_contain"/>
</dbReference>
<dbReference type="InterPro" id="IPR012337">
    <property type="entry name" value="RNaseH-like_sf"/>
</dbReference>
<evidence type="ECO:0000256" key="10">
    <source>
        <dbReference type="SAM" id="MobiDB-lite"/>
    </source>
</evidence>
<evidence type="ECO:0000256" key="9">
    <source>
        <dbReference type="PROSITE-ProRule" id="PRU00027"/>
    </source>
</evidence>
<dbReference type="KEGG" id="tpal:117643350"/>
<dbReference type="Pfam" id="PF05699">
    <property type="entry name" value="Dimer_Tnp_hAT"/>
    <property type="match status" value="1"/>
</dbReference>
<dbReference type="OrthoDB" id="6629494at2759"/>
<evidence type="ECO:0000259" key="11">
    <source>
        <dbReference type="PROSITE" id="PS50808"/>
    </source>
</evidence>
<evidence type="ECO:0000256" key="5">
    <source>
        <dbReference type="ARBA" id="ARBA00023015"/>
    </source>
</evidence>
<dbReference type="PROSITE" id="PS50808">
    <property type="entry name" value="ZF_BED"/>
    <property type="match status" value="1"/>
</dbReference>
<evidence type="ECO:0000313" key="12">
    <source>
        <dbReference type="Proteomes" id="UP000515158"/>
    </source>
</evidence>
<dbReference type="InParanoid" id="A0A6P8YMM4"/>
<keyword evidence="12" id="KW-1185">Reference proteome</keyword>
<dbReference type="Pfam" id="PF02892">
    <property type="entry name" value="zf-BED"/>
    <property type="match status" value="1"/>
</dbReference>
<dbReference type="SUPFAM" id="SSF140996">
    <property type="entry name" value="Hermes dimerisation domain"/>
    <property type="match status" value="1"/>
</dbReference>
<keyword evidence="3 9" id="KW-0863">Zinc-finger</keyword>
<reference evidence="13" key="1">
    <citation type="submission" date="2025-08" db="UniProtKB">
        <authorList>
            <consortium name="RefSeq"/>
        </authorList>
    </citation>
    <scope>IDENTIFICATION</scope>
    <source>
        <tissue evidence="13">Total insect</tissue>
    </source>
</reference>
<keyword evidence="2" id="KW-0479">Metal-binding</keyword>
<dbReference type="PANTHER" id="PTHR46481:SF10">
    <property type="entry name" value="ZINC FINGER BED DOMAIN-CONTAINING PROTEIN 39"/>
    <property type="match status" value="1"/>
</dbReference>
<organism evidence="13">
    <name type="scientific">Thrips palmi</name>
    <name type="common">Melon thrips</name>
    <dbReference type="NCBI Taxonomy" id="161013"/>
    <lineage>
        <taxon>Eukaryota</taxon>
        <taxon>Metazoa</taxon>
        <taxon>Ecdysozoa</taxon>
        <taxon>Arthropoda</taxon>
        <taxon>Hexapoda</taxon>
        <taxon>Insecta</taxon>
        <taxon>Pterygota</taxon>
        <taxon>Neoptera</taxon>
        <taxon>Paraneoptera</taxon>
        <taxon>Thysanoptera</taxon>
        <taxon>Terebrantia</taxon>
        <taxon>Thripoidea</taxon>
        <taxon>Thripidae</taxon>
        <taxon>Thrips</taxon>
    </lineage>
</organism>
<dbReference type="AlphaFoldDB" id="A0A6P8YMM4"/>
<keyword evidence="7" id="KW-0804">Transcription</keyword>
<evidence type="ECO:0000256" key="4">
    <source>
        <dbReference type="ARBA" id="ARBA00022833"/>
    </source>
</evidence>
<feature type="compositionally biased region" description="Low complexity" evidence="10">
    <location>
        <begin position="22"/>
        <end position="36"/>
    </location>
</feature>
<dbReference type="InterPro" id="IPR036236">
    <property type="entry name" value="Znf_C2H2_sf"/>
</dbReference>
<dbReference type="FunCoup" id="A0A6P8YMM4">
    <property type="interactions" value="888"/>
</dbReference>
<dbReference type="PANTHER" id="PTHR46481">
    <property type="entry name" value="ZINC FINGER BED DOMAIN-CONTAINING PROTEIN 4"/>
    <property type="match status" value="1"/>
</dbReference>
<dbReference type="SUPFAM" id="SSF53098">
    <property type="entry name" value="Ribonuclease H-like"/>
    <property type="match status" value="1"/>
</dbReference>
<name>A0A6P8YMM4_THRPL</name>
<feature type="region of interest" description="Disordered" evidence="10">
    <location>
        <begin position="74"/>
        <end position="119"/>
    </location>
</feature>
<keyword evidence="4" id="KW-0862">Zinc</keyword>
<dbReference type="GO" id="GO:0009791">
    <property type="term" value="P:post-embryonic development"/>
    <property type="evidence" value="ECO:0007669"/>
    <property type="project" value="UniProtKB-ARBA"/>
</dbReference>
<dbReference type="InterPro" id="IPR003656">
    <property type="entry name" value="Znf_BED"/>
</dbReference>
<evidence type="ECO:0000256" key="2">
    <source>
        <dbReference type="ARBA" id="ARBA00022723"/>
    </source>
</evidence>
<dbReference type="GO" id="GO:0008270">
    <property type="term" value="F:zinc ion binding"/>
    <property type="evidence" value="ECO:0007669"/>
    <property type="project" value="UniProtKB-KW"/>
</dbReference>